<keyword evidence="6 8" id="KW-0175">Coiled coil</keyword>
<proteinExistence type="inferred from homology"/>
<evidence type="ECO:0000256" key="5">
    <source>
        <dbReference type="ARBA" id="ARBA00022989"/>
    </source>
</evidence>
<evidence type="ECO:0000259" key="11">
    <source>
        <dbReference type="PROSITE" id="PS50192"/>
    </source>
</evidence>
<feature type="region of interest" description="Disordered" evidence="9">
    <location>
        <begin position="189"/>
        <end position="235"/>
    </location>
</feature>
<dbReference type="EMBL" id="CAIX01000011">
    <property type="protein sequence ID" value="CCI40816.1"/>
    <property type="molecule type" value="Genomic_DNA"/>
</dbReference>
<protein>
    <recommendedName>
        <fullName evidence="11">t-SNARE coiled-coil homology domain-containing protein</fullName>
    </recommendedName>
</protein>
<reference evidence="12 13" key="1">
    <citation type="submission" date="2012-05" db="EMBL/GenBank/DDBJ databases">
        <title>Recombination and specialization in a pathogen metapopulation.</title>
        <authorList>
            <person name="Gardiner A."/>
            <person name="Kemen E."/>
            <person name="Schultz-Larsen T."/>
            <person name="MacLean D."/>
            <person name="Van Oosterhout C."/>
            <person name="Jones J.D.G."/>
        </authorList>
    </citation>
    <scope>NUCLEOTIDE SEQUENCE [LARGE SCALE GENOMIC DNA]</scope>
    <source>
        <strain evidence="12 13">Ac Nc2</strain>
    </source>
</reference>
<feature type="compositionally biased region" description="Basic and acidic residues" evidence="9">
    <location>
        <begin position="202"/>
        <end position="219"/>
    </location>
</feature>
<dbReference type="PANTHER" id="PTHR19957:SF3">
    <property type="entry name" value="SYNTAXIN-5"/>
    <property type="match status" value="1"/>
</dbReference>
<dbReference type="Pfam" id="PF05739">
    <property type="entry name" value="SNARE"/>
    <property type="match status" value="1"/>
</dbReference>
<dbReference type="Gene3D" id="1.20.58.70">
    <property type="match status" value="1"/>
</dbReference>
<dbReference type="InterPro" id="IPR010989">
    <property type="entry name" value="SNARE"/>
</dbReference>
<keyword evidence="13" id="KW-1185">Reference proteome</keyword>
<dbReference type="GO" id="GO:0006886">
    <property type="term" value="P:intracellular protein transport"/>
    <property type="evidence" value="ECO:0007669"/>
    <property type="project" value="TreeGrafter"/>
</dbReference>
<feature type="region of interest" description="Disordered" evidence="9">
    <location>
        <begin position="138"/>
        <end position="177"/>
    </location>
</feature>
<sequence length="967" mass="110448">MDRTCEFVSICILFDTGSKPQQIHKPLSNASRWSEQIADQMRQNEQLLVEFEELVNTKNFSGGTTTTQIATLIDILKKDLKSIDENILQFQQNMKQQSGKHPQHYQAHFSVVASLLKTRCAKSAKRFHAALQRHTEMIKAQSTRRSRFSHSGTSPVVRINTPLFSRPNTSSMGDTPNKHMGQIIPTRANSSSANTIDVSSTEDLKSGLRRRGQVEHSEKSLFSVDPSSGSSAKQSMQIYTRRNDSQTRYQNASQVESTIVEISGMYSRMANLVAEQGELLTRIDDNMETAQQNVESAQGELLKLYHMVSGNRSLIIKIFIVLILVIILTISSTKPGVHERGLEKQMLSQTWSHGSMDQKFVDTKLHDSRQSKCKFFAGIVAAFLEVQQIVCKQGKEDITLMNKQLENAREAMQTTMLHDAIRFIISRDEQQALHETVQMQNEEKLQRVRELFAEKAISRRFEAKLKEIELATTHRMDEILKKSSQRKLENEHLKSRIIALEKEIRIKEDELAESHFKLDLEEKNASEKSIMQQADWDAEKSSLEAINKELTQVQSDSLAQGKCMQMSTDRSDSDAQDLLYKKSLELIDQGEKNIAMSAKLRAIKQLHQTLRRDVEQARLVLLQSINSSTDFDTSVYQHVKLEELLRIRLQNVDLERPSPTLSFAKEELKTPEMVGMEKKEIMDTSCTYLPHVHPFSVIDTSGKGSRLEREVQILRSRCKRSLEGKEKAELELERAVMKLDALQGIKEKFLMISTRDQNRKEVRINMESQLKESNDKLVALSQHTEKLMLHIKLEAIAKAKVLESLKMLKKEHQELVQAHTRLQQDYHTQSKTLNVTMEESQLLRDQLYLMDQKVAEMGHKMDWVRSSTQKELKRAHQEADALRTKLVPGSESPEMQPITGITSRTDASIGSPTQRATADSIKTHGRRGYTQKLIDKDTNVTSRRFERSEKRYALGKSHNGVAKLSKI</sequence>
<dbReference type="InterPro" id="IPR000727">
    <property type="entry name" value="T_SNARE_dom"/>
</dbReference>
<evidence type="ECO:0000256" key="9">
    <source>
        <dbReference type="SAM" id="MobiDB-lite"/>
    </source>
</evidence>
<dbReference type="Proteomes" id="UP000053237">
    <property type="component" value="Unassembled WGS sequence"/>
</dbReference>
<feature type="compositionally biased region" description="Polar residues" evidence="9">
    <location>
        <begin position="899"/>
        <end position="917"/>
    </location>
</feature>
<feature type="compositionally biased region" description="Polar residues" evidence="9">
    <location>
        <begin position="162"/>
        <end position="174"/>
    </location>
</feature>
<comment type="subcellular location">
    <subcellularLocation>
        <location evidence="1">Membrane</location>
        <topology evidence="1">Single-pass type IV membrane protein</topology>
    </subcellularLocation>
</comment>
<keyword evidence="7 10" id="KW-0472">Membrane</keyword>
<feature type="domain" description="T-SNARE coiled-coil homology" evidence="11">
    <location>
        <begin position="242"/>
        <end position="304"/>
    </location>
</feature>
<feature type="transmembrane region" description="Helical" evidence="10">
    <location>
        <begin position="314"/>
        <end position="332"/>
    </location>
</feature>
<dbReference type="SUPFAM" id="SSF47661">
    <property type="entry name" value="t-snare proteins"/>
    <property type="match status" value="1"/>
</dbReference>
<dbReference type="GO" id="GO:0048278">
    <property type="term" value="P:vesicle docking"/>
    <property type="evidence" value="ECO:0007669"/>
    <property type="project" value="TreeGrafter"/>
</dbReference>
<dbReference type="GO" id="GO:0006888">
    <property type="term" value="P:endoplasmic reticulum to Golgi vesicle-mediated transport"/>
    <property type="evidence" value="ECO:0007669"/>
    <property type="project" value="TreeGrafter"/>
</dbReference>
<evidence type="ECO:0000256" key="7">
    <source>
        <dbReference type="ARBA" id="ARBA00023136"/>
    </source>
</evidence>
<evidence type="ECO:0000313" key="13">
    <source>
        <dbReference type="Proteomes" id="UP000053237"/>
    </source>
</evidence>
<dbReference type="GO" id="GO:0000139">
    <property type="term" value="C:Golgi membrane"/>
    <property type="evidence" value="ECO:0007669"/>
    <property type="project" value="TreeGrafter"/>
</dbReference>
<dbReference type="GO" id="GO:0000149">
    <property type="term" value="F:SNARE binding"/>
    <property type="evidence" value="ECO:0007669"/>
    <property type="project" value="TreeGrafter"/>
</dbReference>
<evidence type="ECO:0000256" key="1">
    <source>
        <dbReference type="ARBA" id="ARBA00004211"/>
    </source>
</evidence>
<dbReference type="PANTHER" id="PTHR19957">
    <property type="entry name" value="SYNTAXIN"/>
    <property type="match status" value="1"/>
</dbReference>
<comment type="caution">
    <text evidence="12">The sequence shown here is derived from an EMBL/GenBank/DDBJ whole genome shotgun (WGS) entry which is preliminary data.</text>
</comment>
<feature type="coiled-coil region" evidence="8">
    <location>
        <begin position="37"/>
        <end position="93"/>
    </location>
</feature>
<dbReference type="GO" id="GO:0005484">
    <property type="term" value="F:SNAP receptor activity"/>
    <property type="evidence" value="ECO:0007669"/>
    <property type="project" value="TreeGrafter"/>
</dbReference>
<evidence type="ECO:0000256" key="2">
    <source>
        <dbReference type="ARBA" id="ARBA00009063"/>
    </source>
</evidence>
<dbReference type="GO" id="GO:0006906">
    <property type="term" value="P:vesicle fusion"/>
    <property type="evidence" value="ECO:0007669"/>
    <property type="project" value="TreeGrafter"/>
</dbReference>
<dbReference type="OrthoDB" id="421009at2759"/>
<organism evidence="12 13">
    <name type="scientific">Albugo candida</name>
    <dbReference type="NCBI Taxonomy" id="65357"/>
    <lineage>
        <taxon>Eukaryota</taxon>
        <taxon>Sar</taxon>
        <taxon>Stramenopiles</taxon>
        <taxon>Oomycota</taxon>
        <taxon>Peronosporomycetes</taxon>
        <taxon>Albuginales</taxon>
        <taxon>Albuginaceae</taxon>
        <taxon>Albugo</taxon>
    </lineage>
</organism>
<evidence type="ECO:0000256" key="3">
    <source>
        <dbReference type="ARBA" id="ARBA00022448"/>
    </source>
</evidence>
<dbReference type="PROSITE" id="PS50192">
    <property type="entry name" value="T_SNARE"/>
    <property type="match status" value="1"/>
</dbReference>
<dbReference type="GO" id="GO:0031201">
    <property type="term" value="C:SNARE complex"/>
    <property type="evidence" value="ECO:0007669"/>
    <property type="project" value="TreeGrafter"/>
</dbReference>
<keyword evidence="3" id="KW-0813">Transport</keyword>
<accession>A0A024G2C6</accession>
<feature type="region of interest" description="Disordered" evidence="9">
    <location>
        <begin position="888"/>
        <end position="924"/>
    </location>
</feature>
<dbReference type="STRING" id="65357.A0A024G2C6"/>
<evidence type="ECO:0000313" key="12">
    <source>
        <dbReference type="EMBL" id="CCI40816.1"/>
    </source>
</evidence>
<keyword evidence="4 10" id="KW-0812">Transmembrane</keyword>
<evidence type="ECO:0000256" key="4">
    <source>
        <dbReference type="ARBA" id="ARBA00022692"/>
    </source>
</evidence>
<dbReference type="InParanoid" id="A0A024G2C6"/>
<evidence type="ECO:0000256" key="10">
    <source>
        <dbReference type="SAM" id="Phobius"/>
    </source>
</evidence>
<feature type="compositionally biased region" description="Polar residues" evidence="9">
    <location>
        <begin position="225"/>
        <end position="235"/>
    </location>
</feature>
<evidence type="ECO:0000256" key="6">
    <source>
        <dbReference type="ARBA" id="ARBA00023054"/>
    </source>
</evidence>
<dbReference type="InterPro" id="IPR045242">
    <property type="entry name" value="Syntaxin"/>
</dbReference>
<name>A0A024G2C6_9STRA</name>
<dbReference type="SMART" id="SM00397">
    <property type="entry name" value="t_SNARE"/>
    <property type="match status" value="1"/>
</dbReference>
<comment type="similarity">
    <text evidence="2">Belongs to the syntaxin family.</text>
</comment>
<dbReference type="CDD" id="cd15844">
    <property type="entry name" value="SNARE_syntaxin5"/>
    <property type="match status" value="1"/>
</dbReference>
<keyword evidence="5 10" id="KW-1133">Transmembrane helix</keyword>
<dbReference type="AlphaFoldDB" id="A0A024G2C6"/>
<evidence type="ECO:0000256" key="8">
    <source>
        <dbReference type="SAM" id="Coils"/>
    </source>
</evidence>
<feature type="compositionally biased region" description="Polar residues" evidence="9">
    <location>
        <begin position="189"/>
        <end position="201"/>
    </location>
</feature>
<gene>
    <name evidence="12" type="ORF">BN9_016000</name>
</gene>